<dbReference type="GO" id="GO:0005829">
    <property type="term" value="C:cytosol"/>
    <property type="evidence" value="ECO:0007669"/>
    <property type="project" value="TreeGrafter"/>
</dbReference>
<name>A6YD37_HAEIF</name>
<gene>
    <name evidence="1" type="primary">losB</name>
</gene>
<dbReference type="EMBL" id="EF444928">
    <property type="protein sequence ID" value="ABR14156.1"/>
    <property type="molecule type" value="Genomic_DNA"/>
</dbReference>
<dbReference type="GO" id="GO:0008713">
    <property type="term" value="F:ADP-heptose-lipopolysaccharide heptosyltransferase activity"/>
    <property type="evidence" value="ECO:0007669"/>
    <property type="project" value="TreeGrafter"/>
</dbReference>
<sequence length="193" mass="22911">MNKLKALRLKVGKWMLDKSSRANNPQSLKYLKSFLFLRQDGKIGDYIVSSFVFREIKKFNPLIKIGVICTKQNAYLFQRNHNIDEIYLVKKRNILDYIKTALFIRKERYDVVIDPTIILRNRDLLLLRILNARNYIGYRKADYNIFNVNITKEGHFSEIYKEALAQSNISLSDDRYDVPQDDLIKKRNSSVYY</sequence>
<reference evidence="1" key="1">
    <citation type="submission" date="2007-02" db="EMBL/GenBank/DDBJ databases">
        <title>Sequencing of the los locus from Haemophilus influenzae DH1.</title>
        <authorList>
            <person name="Houliston R.S."/>
            <person name="Koga M."/>
            <person name="Karwaski M.-F."/>
            <person name="Leclerc S."/>
            <person name="Yuki N."/>
            <person name="Gilbert M."/>
        </authorList>
    </citation>
    <scope>NUCLEOTIDE SEQUENCE</scope>
    <source>
        <strain evidence="1">DH1</strain>
    </source>
</reference>
<accession>A6YD37</accession>
<dbReference type="SUPFAM" id="SSF53756">
    <property type="entry name" value="UDP-Glycosyltransferase/glycogen phosphorylase"/>
    <property type="match status" value="1"/>
</dbReference>
<evidence type="ECO:0000313" key="1">
    <source>
        <dbReference type="EMBL" id="ABR14156.1"/>
    </source>
</evidence>
<dbReference type="AlphaFoldDB" id="A6YD37"/>
<dbReference type="InterPro" id="IPR051199">
    <property type="entry name" value="LPS_LOS_Heptosyltrfase"/>
</dbReference>
<dbReference type="PANTHER" id="PTHR30160">
    <property type="entry name" value="TETRAACYLDISACCHARIDE 4'-KINASE-RELATED"/>
    <property type="match status" value="1"/>
</dbReference>
<dbReference type="GO" id="GO:0009244">
    <property type="term" value="P:lipopolysaccharide core region biosynthetic process"/>
    <property type="evidence" value="ECO:0007669"/>
    <property type="project" value="TreeGrafter"/>
</dbReference>
<protein>
    <submittedName>
        <fullName evidence="1">Truncated LosB</fullName>
    </submittedName>
</protein>
<organism evidence="1">
    <name type="scientific">Haemophilus influenzae</name>
    <dbReference type="NCBI Taxonomy" id="727"/>
    <lineage>
        <taxon>Bacteria</taxon>
        <taxon>Pseudomonadati</taxon>
        <taxon>Pseudomonadota</taxon>
        <taxon>Gammaproteobacteria</taxon>
        <taxon>Pasteurellales</taxon>
        <taxon>Pasteurellaceae</taxon>
        <taxon>Haemophilus</taxon>
    </lineage>
</organism>
<dbReference type="Gene3D" id="3.40.50.2000">
    <property type="entry name" value="Glycogen Phosphorylase B"/>
    <property type="match status" value="1"/>
</dbReference>
<dbReference type="CAZy" id="GT9">
    <property type="family name" value="Glycosyltransferase Family 9"/>
</dbReference>
<proteinExistence type="predicted"/>